<dbReference type="SUPFAM" id="SSF53098">
    <property type="entry name" value="Ribonuclease H-like"/>
    <property type="match status" value="1"/>
</dbReference>
<dbReference type="Proteomes" id="UP001530400">
    <property type="component" value="Unassembled WGS sequence"/>
</dbReference>
<evidence type="ECO:0000259" key="3">
    <source>
        <dbReference type="PROSITE" id="PS50994"/>
    </source>
</evidence>
<feature type="transmembrane region" description="Helical" evidence="2">
    <location>
        <begin position="109"/>
        <end position="130"/>
    </location>
</feature>
<accession>A0ABD3NA27</accession>
<organism evidence="4 5">
    <name type="scientific">Cyclotella atomus</name>
    <dbReference type="NCBI Taxonomy" id="382360"/>
    <lineage>
        <taxon>Eukaryota</taxon>
        <taxon>Sar</taxon>
        <taxon>Stramenopiles</taxon>
        <taxon>Ochrophyta</taxon>
        <taxon>Bacillariophyta</taxon>
        <taxon>Coscinodiscophyceae</taxon>
        <taxon>Thalassiosirophycidae</taxon>
        <taxon>Stephanodiscales</taxon>
        <taxon>Stephanodiscaceae</taxon>
        <taxon>Cyclotella</taxon>
    </lineage>
</organism>
<gene>
    <name evidence="4" type="ORF">ACHAWO_006900</name>
</gene>
<evidence type="ECO:0000256" key="2">
    <source>
        <dbReference type="SAM" id="Phobius"/>
    </source>
</evidence>
<feature type="domain" description="Integrase catalytic" evidence="3">
    <location>
        <begin position="713"/>
        <end position="882"/>
    </location>
</feature>
<keyword evidence="2" id="KW-1133">Transmembrane helix</keyword>
<dbReference type="Pfam" id="PF07727">
    <property type="entry name" value="RVT_2"/>
    <property type="match status" value="1"/>
</dbReference>
<dbReference type="InterPro" id="IPR012337">
    <property type="entry name" value="RNaseH-like_sf"/>
</dbReference>
<feature type="transmembrane region" description="Helical" evidence="2">
    <location>
        <begin position="28"/>
        <end position="45"/>
    </location>
</feature>
<name>A0ABD3NA27_9STRA</name>
<evidence type="ECO:0000313" key="4">
    <source>
        <dbReference type="EMBL" id="KAL3772817.1"/>
    </source>
</evidence>
<feature type="region of interest" description="Disordered" evidence="1">
    <location>
        <begin position="1013"/>
        <end position="1149"/>
    </location>
</feature>
<protein>
    <recommendedName>
        <fullName evidence="3">Integrase catalytic domain-containing protein</fullName>
    </recommendedName>
</protein>
<reference evidence="4 5" key="1">
    <citation type="submission" date="2024-10" db="EMBL/GenBank/DDBJ databases">
        <title>Updated reference genomes for cyclostephanoid diatoms.</title>
        <authorList>
            <person name="Roberts W.R."/>
            <person name="Alverson A.J."/>
        </authorList>
    </citation>
    <scope>NUCLEOTIDE SEQUENCE [LARGE SCALE GENOMIC DNA]</scope>
    <source>
        <strain evidence="4 5">AJA010-31</strain>
    </source>
</reference>
<evidence type="ECO:0000313" key="5">
    <source>
        <dbReference type="Proteomes" id="UP001530400"/>
    </source>
</evidence>
<feature type="transmembrane region" description="Helical" evidence="2">
    <location>
        <begin position="142"/>
        <end position="160"/>
    </location>
</feature>
<dbReference type="PANTHER" id="PTHR11439:SF467">
    <property type="entry name" value="INTEGRASE CATALYTIC DOMAIN-CONTAINING PROTEIN"/>
    <property type="match status" value="1"/>
</dbReference>
<dbReference type="Gene3D" id="3.30.420.10">
    <property type="entry name" value="Ribonuclease H-like superfamily/Ribonuclease H"/>
    <property type="match status" value="1"/>
</dbReference>
<feature type="transmembrane region" description="Helical" evidence="2">
    <location>
        <begin position="86"/>
        <end position="103"/>
    </location>
</feature>
<dbReference type="InterPro" id="IPR057670">
    <property type="entry name" value="SH3_retrovirus"/>
</dbReference>
<dbReference type="InterPro" id="IPR013103">
    <property type="entry name" value="RVT_2"/>
</dbReference>
<dbReference type="PROSITE" id="PS50994">
    <property type="entry name" value="INTEGRASE"/>
    <property type="match status" value="1"/>
</dbReference>
<proteinExistence type="predicted"/>
<dbReference type="Pfam" id="PF25597">
    <property type="entry name" value="SH3_retrovirus"/>
    <property type="match status" value="1"/>
</dbReference>
<dbReference type="InterPro" id="IPR043502">
    <property type="entry name" value="DNA/RNA_pol_sf"/>
</dbReference>
<dbReference type="InterPro" id="IPR001584">
    <property type="entry name" value="Integrase_cat-core"/>
</dbReference>
<dbReference type="SUPFAM" id="SSF56672">
    <property type="entry name" value="DNA/RNA polymerases"/>
    <property type="match status" value="1"/>
</dbReference>
<feature type="compositionally biased region" description="Low complexity" evidence="1">
    <location>
        <begin position="1030"/>
        <end position="1044"/>
    </location>
</feature>
<dbReference type="EMBL" id="JALLPJ020001259">
    <property type="protein sequence ID" value="KAL3772817.1"/>
    <property type="molecule type" value="Genomic_DNA"/>
</dbReference>
<feature type="region of interest" description="Disordered" evidence="1">
    <location>
        <begin position="682"/>
        <end position="704"/>
    </location>
</feature>
<feature type="compositionally biased region" description="Polar residues" evidence="1">
    <location>
        <begin position="1013"/>
        <end position="1023"/>
    </location>
</feature>
<dbReference type="InterPro" id="IPR036397">
    <property type="entry name" value="RNaseH_sf"/>
</dbReference>
<evidence type="ECO:0000256" key="1">
    <source>
        <dbReference type="SAM" id="MobiDB-lite"/>
    </source>
</evidence>
<dbReference type="PANTHER" id="PTHR11439">
    <property type="entry name" value="GAG-POL-RELATED RETROTRANSPOSON"/>
    <property type="match status" value="1"/>
</dbReference>
<keyword evidence="2" id="KW-0472">Membrane</keyword>
<comment type="caution">
    <text evidence="4">The sequence shown here is derived from an EMBL/GenBank/DDBJ whole genome shotgun (WGS) entry which is preliminary data.</text>
</comment>
<keyword evidence="2" id="KW-0812">Transmembrane</keyword>
<dbReference type="CDD" id="cd09272">
    <property type="entry name" value="RNase_HI_RT_Ty1"/>
    <property type="match status" value="1"/>
</dbReference>
<sequence length="1798" mass="201064">MLTYSDRYGVPMSAVALWMELDPVSASAHSQVLYIALFGWILCWWSKRRCLDIGCHLENSGSKPEPNVIQLRADGIYRVPKDQSSAIYAIGLFMASCAFKSILLAPLVLIWLTAQLAWVVTACCMVGLILENDAMSPFLRTVGCYILLPWFIAVSNQLIARGFSFKKLRPFLSHWFKLDSDPTGVQVAPVPLPHKIVMISLNQSVLFCLLLAKIVVWNGLRWCTLWIICLPSRIIQLVRYLNQTDYHQMLAEAMDLLQKQLHDFELSWMYFGSWRAMFKEPFEAVDDTISVNASSPLSIDNFFSYPDAVVVVNQREYDLGWRIRRMFRSVSKRVDCGMSRLENEARVLSSIWTDSMKRVSSQEAAQITDEDTYWGTVVSFLSSFNPAINGMCMLGNERLVKDRLRVVTEPDKVSVDLRWCCSDLAKSTLDLFAMPVFTEFVLNSIGRTSEAPLIMDTGASCCISPCREDFVELTASKVNITDLSSTNQVAGEGLIEWKVLDAVGRCHKILIKGYYVPKASVRLLSPQCLLQLDDTEQSYIHQTVRYFRVHLADGTILDASYGRGNLPILKMFVEGKSSVWTRTFGFTAADRKAWIRHLHDESNQNLSLAQKELLLWHQKLSHAGLDSIHNLCRQKRTPKVTTEDDLVPLLTEKLLPCTYKMPSDVCENLLCGTCAAAKAHRKTPGVRPENSTKQHDTISPPELQPGDCVSCDHYSSPVKGRVIADSGHSSTRYGYEGGCIFVDNATGYMFHRAQKSLAASDTIRSKLAFEREAADAGVKIKLIHTDNGVFNSAEFRLHCQHLKQKLRFSAVGAHHQNGVAENAIRTICSMARANMMHAMLRWPERNMLDLWPFAMSYAIWVHNRLPPGGYGSCPLEKWTKQKVTHSELTRGHVFGCPVYVLDPALQDGKKTPKWDSKARQGIFVGFSEEHSSLAPLVFNPKTQHISPQYHVIFDDKFSTVPSLHSEAQRNETWAELFKQEKNEIFIDPDDLTSSRSLLQDDWLTADEVRHKQATGQVPQVNNDDGNDIIPAPAAPAAPVQAPPVLRQNERRPTPADENETGSLSDKPILCPPCDDSEGAQPNVSEGASPTVPEGAQPTPLPPSSGEVDCSLDNPSENATADSEDPEDISSTRYPTRRNVGNWKDGPARNKGLKEHAGKWKTGLVCFLALPMFALSAVCDWGQPPPAVTNVGASEGPTYSCLKVSKAHLSHLAIQQEDWSEFGTSTHMGVIGSYSAYLEPDVSDDFESYTLTDVQPHILQAKMSISDPDNPTYRQAMASPDADKWWDAMVTEMNTLESEMKCWKLVKRPTSPGINILPSKWAFKLKRYPDGLAKKFKARFCVRGDRQIEGLDFWETWAPVVQWSTVRTMMVLSTKLGLKTAQADITAAFVHADLKPNEDIYVEQPKGMERGDGLVLKLTKSVYGLKQAPRYFFEHLSKKMALCGLKQSNKDPCLFIGKSVIAVVYVDDVLFYSKSDDDINNVISTLRSEHNILIRREGDAEGFLGVSVVKDKSRLILTQAGLTERIVKALGLCSSFSTAIKTPAETSPLPKDIDGEAAAGNFNYAAVVGMLLYLSGHSRPDIAFAVHQCARYTFRPTKRHEQALIRIGRYLKGTINRGLILTPTDSPTIDCYPDADFAGLYGHEDSQDPHCARSRTGYIIMAFGCPVLWKSRLQTEIALSTMEAEYVALSTACKDLFPIVDMVKELAESVGIEVKSVANMHINIHEDNVGALTLAKLEPARMTPRSKHYAIKYHWFREHVHAKRVNILKIDSKNQLGDMFTKGLARPAFERLRCLLMGW</sequence>
<keyword evidence="5" id="KW-1185">Reference proteome</keyword>